<feature type="compositionally biased region" description="Basic and acidic residues" evidence="1">
    <location>
        <begin position="391"/>
        <end position="409"/>
    </location>
</feature>
<dbReference type="OrthoDB" id="9909311at2759"/>
<evidence type="ECO:0000313" key="2">
    <source>
        <dbReference type="EMBL" id="PRQ70648.1"/>
    </source>
</evidence>
<dbReference type="AlphaFoldDB" id="A0A2S9ZY02"/>
<organism evidence="2 3">
    <name type="scientific">Rhodotorula toruloides</name>
    <name type="common">Yeast</name>
    <name type="synonym">Rhodosporidium toruloides</name>
    <dbReference type="NCBI Taxonomy" id="5286"/>
    <lineage>
        <taxon>Eukaryota</taxon>
        <taxon>Fungi</taxon>
        <taxon>Dikarya</taxon>
        <taxon>Basidiomycota</taxon>
        <taxon>Pucciniomycotina</taxon>
        <taxon>Microbotryomycetes</taxon>
        <taxon>Sporidiobolales</taxon>
        <taxon>Sporidiobolaceae</taxon>
        <taxon>Rhodotorula</taxon>
    </lineage>
</organism>
<feature type="compositionally biased region" description="Polar residues" evidence="1">
    <location>
        <begin position="226"/>
        <end position="258"/>
    </location>
</feature>
<dbReference type="Proteomes" id="UP000239560">
    <property type="component" value="Unassembled WGS sequence"/>
</dbReference>
<feature type="region of interest" description="Disordered" evidence="1">
    <location>
        <begin position="105"/>
        <end position="276"/>
    </location>
</feature>
<comment type="caution">
    <text evidence="2">The sequence shown here is derived from an EMBL/GenBank/DDBJ whole genome shotgun (WGS) entry which is preliminary data.</text>
</comment>
<name>A0A2S9ZY02_RHOTO</name>
<protein>
    <submittedName>
        <fullName evidence="2">Uncharacterized protein</fullName>
    </submittedName>
</protein>
<reference evidence="2 3" key="1">
    <citation type="journal article" date="2018" name="Elife">
        <title>Functional genomics of lipid metabolism in the oleaginous yeast Rhodosporidium toruloides.</title>
        <authorList>
            <person name="Coradetti S.T."/>
            <person name="Pinel D."/>
            <person name="Geiselman G."/>
            <person name="Ito M."/>
            <person name="Mondo S."/>
            <person name="Reilly M.C."/>
            <person name="Cheng Y.F."/>
            <person name="Bauer S."/>
            <person name="Grigoriev I."/>
            <person name="Gladden J.M."/>
            <person name="Simmons B.A."/>
            <person name="Brem R."/>
            <person name="Arkin A.P."/>
            <person name="Skerker J.M."/>
        </authorList>
    </citation>
    <scope>NUCLEOTIDE SEQUENCE [LARGE SCALE GENOMIC DNA]</scope>
    <source>
        <strain evidence="2 3">NBRC 0880</strain>
    </source>
</reference>
<feature type="compositionally biased region" description="Basic residues" evidence="1">
    <location>
        <begin position="345"/>
        <end position="361"/>
    </location>
</feature>
<evidence type="ECO:0000313" key="3">
    <source>
        <dbReference type="Proteomes" id="UP000239560"/>
    </source>
</evidence>
<sequence>MSLAEFGFPQQRLRTVSAQLRGSLDDAVAHEGSPSLGPHAWSEWTHAGYSPDRQPGQNQAFFDPCADLMSENDFDPSSSLHAQQRPFQHGLGFEVQMQMAGIEEEPAHAAQHSREASKASLGTGADPSHFLARQDSAHSQLAQAYPASNPGSPARSRASSLQSAASTSLQMTALTSPASPFFPNPLPSPFHDHRGSFSSTIDPSQSLRGSSPSDSSSVSNLNMSRIESSSATSSVYGGDSASTAPSTPYRSGSLSRQNSQRDSHQKHARRRSSPIKCRLAPRSAGAAWRRAVPAWLAPPCRLGRVVAVRGVGDSSAAAAAPPALVLRLVHRLARFGCRLDCRSSSRPHPRRTLPRHRRRLVRLGARARTTRPTPQRRNPPASGARYRPQPRRREVQGESDMARRLQASREHHRRDLCRLAIVRRFTVHLASCACSDANT</sequence>
<feature type="compositionally biased region" description="Low complexity" evidence="1">
    <location>
        <begin position="152"/>
        <end position="179"/>
    </location>
</feature>
<feature type="compositionally biased region" description="Low complexity" evidence="1">
    <location>
        <begin position="362"/>
        <end position="381"/>
    </location>
</feature>
<feature type="region of interest" description="Disordered" evidence="1">
    <location>
        <begin position="344"/>
        <end position="409"/>
    </location>
</feature>
<proteinExistence type="predicted"/>
<dbReference type="EMBL" id="LCTV02000014">
    <property type="protein sequence ID" value="PRQ70648.1"/>
    <property type="molecule type" value="Genomic_DNA"/>
</dbReference>
<accession>A0A2S9ZY02</accession>
<evidence type="ECO:0000256" key="1">
    <source>
        <dbReference type="SAM" id="MobiDB-lite"/>
    </source>
</evidence>
<feature type="region of interest" description="Disordered" evidence="1">
    <location>
        <begin position="42"/>
        <end position="61"/>
    </location>
</feature>
<gene>
    <name evidence="2" type="ORF">AAT19DRAFT_10805</name>
</gene>
<feature type="compositionally biased region" description="Low complexity" evidence="1">
    <location>
        <begin position="202"/>
        <end position="225"/>
    </location>
</feature>